<feature type="binding site" evidence="7">
    <location>
        <begin position="553"/>
        <end position="557"/>
    </location>
    <ligand>
        <name>ATP</name>
        <dbReference type="ChEBI" id="CHEBI:30616"/>
    </ligand>
</feature>
<feature type="repeat" description="ANK" evidence="5">
    <location>
        <begin position="310"/>
        <end position="343"/>
    </location>
</feature>
<dbReference type="Gene3D" id="1.10.135.10">
    <property type="entry name" value="ATP:guanido phosphotransferase, N-terminal domain"/>
    <property type="match status" value="1"/>
</dbReference>
<dbReference type="Pfam" id="PF12796">
    <property type="entry name" value="Ank_2"/>
    <property type="match status" value="1"/>
</dbReference>
<dbReference type="OMA" id="SGSTHIW"/>
<dbReference type="SUPFAM" id="SSF55931">
    <property type="entry name" value="Glutamine synthetase/guanido kinase"/>
    <property type="match status" value="1"/>
</dbReference>
<feature type="region of interest" description="Disordered" evidence="8">
    <location>
        <begin position="131"/>
        <end position="162"/>
    </location>
</feature>
<dbReference type="Gene3D" id="3.30.590.10">
    <property type="entry name" value="Glutamine synthetase/guanido kinase, catalytic domain"/>
    <property type="match status" value="1"/>
</dbReference>
<name>A0A553PNM9_TIGCA</name>
<dbReference type="InterPro" id="IPR036770">
    <property type="entry name" value="Ankyrin_rpt-contain_sf"/>
</dbReference>
<evidence type="ECO:0000256" key="7">
    <source>
        <dbReference type="PROSITE-ProRule" id="PRU00843"/>
    </source>
</evidence>
<keyword evidence="2 7" id="KW-0547">Nucleotide-binding</keyword>
<protein>
    <submittedName>
        <fullName evidence="11">Uncharacterized protein</fullName>
    </submittedName>
</protein>
<proteinExistence type="inferred from homology"/>
<dbReference type="InterPro" id="IPR002110">
    <property type="entry name" value="Ankyrin_rpt"/>
</dbReference>
<keyword evidence="4 7" id="KW-0067">ATP-binding</keyword>
<dbReference type="InterPro" id="IPR022414">
    <property type="entry name" value="ATP-guanido_PTrfase_cat"/>
</dbReference>
<dbReference type="PROSITE" id="PS51509">
    <property type="entry name" value="PHOSPHAGEN_KINASE_N"/>
    <property type="match status" value="1"/>
</dbReference>
<dbReference type="Gene3D" id="1.25.40.20">
    <property type="entry name" value="Ankyrin repeat-containing domain"/>
    <property type="match status" value="2"/>
</dbReference>
<evidence type="ECO:0000313" key="11">
    <source>
        <dbReference type="EMBL" id="TRY79291.1"/>
    </source>
</evidence>
<dbReference type="GO" id="GO:0005524">
    <property type="term" value="F:ATP binding"/>
    <property type="evidence" value="ECO:0007669"/>
    <property type="project" value="UniProtKB-UniRule"/>
</dbReference>
<dbReference type="FunFam" id="1.10.135.10:FF:000003">
    <property type="entry name" value="Three-domain arginine kinase"/>
    <property type="match status" value="1"/>
</dbReference>
<feature type="repeat" description="ANK" evidence="5">
    <location>
        <begin position="95"/>
        <end position="131"/>
    </location>
</feature>
<evidence type="ECO:0000256" key="4">
    <source>
        <dbReference type="ARBA" id="ARBA00022840"/>
    </source>
</evidence>
<evidence type="ECO:0000256" key="2">
    <source>
        <dbReference type="ARBA" id="ARBA00022741"/>
    </source>
</evidence>
<evidence type="ECO:0000256" key="8">
    <source>
        <dbReference type="SAM" id="MobiDB-lite"/>
    </source>
</evidence>
<dbReference type="PANTHER" id="PTHR24172">
    <property type="entry name" value="ANK_REP_REGION DOMAIN-CONTAINING PROTEIN"/>
    <property type="match status" value="1"/>
</dbReference>
<dbReference type="InterPro" id="IPR036802">
    <property type="entry name" value="ATP-guanido_PTrfase_N_sf"/>
</dbReference>
<dbReference type="SUPFAM" id="SSF48034">
    <property type="entry name" value="Guanido kinase N-terminal domain"/>
    <property type="match status" value="1"/>
</dbReference>
<dbReference type="GO" id="GO:0016301">
    <property type="term" value="F:kinase activity"/>
    <property type="evidence" value="ECO:0007669"/>
    <property type="project" value="UniProtKB-KW"/>
</dbReference>
<organism evidence="11 12">
    <name type="scientific">Tigriopus californicus</name>
    <name type="common">Marine copepod</name>
    <dbReference type="NCBI Taxonomy" id="6832"/>
    <lineage>
        <taxon>Eukaryota</taxon>
        <taxon>Metazoa</taxon>
        <taxon>Ecdysozoa</taxon>
        <taxon>Arthropoda</taxon>
        <taxon>Crustacea</taxon>
        <taxon>Multicrustacea</taxon>
        <taxon>Hexanauplia</taxon>
        <taxon>Copepoda</taxon>
        <taxon>Harpacticoida</taxon>
        <taxon>Harpacticidae</taxon>
        <taxon>Tigriopus</taxon>
    </lineage>
</organism>
<reference evidence="11 12" key="1">
    <citation type="journal article" date="2018" name="Nat. Ecol. Evol.">
        <title>Genomic signatures of mitonuclear coevolution across populations of Tigriopus californicus.</title>
        <authorList>
            <person name="Barreto F.S."/>
            <person name="Watson E.T."/>
            <person name="Lima T.G."/>
            <person name="Willett C.S."/>
            <person name="Edmands S."/>
            <person name="Li W."/>
            <person name="Burton R.S."/>
        </authorList>
    </citation>
    <scope>NUCLEOTIDE SEQUENCE [LARGE SCALE GENOMIC DNA]</scope>
    <source>
        <strain evidence="11 12">San Diego</strain>
    </source>
</reference>
<evidence type="ECO:0000259" key="10">
    <source>
        <dbReference type="PROSITE" id="PS51510"/>
    </source>
</evidence>
<evidence type="ECO:0000256" key="1">
    <source>
        <dbReference type="ARBA" id="ARBA00022679"/>
    </source>
</evidence>
<dbReference type="PROSITE" id="PS50088">
    <property type="entry name" value="ANK_REPEAT"/>
    <property type="match status" value="3"/>
</dbReference>
<evidence type="ECO:0000256" key="6">
    <source>
        <dbReference type="PROSITE-ProRule" id="PRU00842"/>
    </source>
</evidence>
<dbReference type="InterPro" id="IPR014746">
    <property type="entry name" value="Gln_synth/guanido_kin_cat_dom"/>
</dbReference>
<dbReference type="EMBL" id="VCGU01000002">
    <property type="protein sequence ID" value="TRY79291.1"/>
    <property type="molecule type" value="Genomic_DNA"/>
</dbReference>
<comment type="caution">
    <text evidence="11">The sequence shown here is derived from an EMBL/GenBank/DDBJ whole genome shotgun (WGS) entry which is preliminary data.</text>
</comment>
<feature type="compositionally biased region" description="Basic and acidic residues" evidence="8">
    <location>
        <begin position="137"/>
        <end position="153"/>
    </location>
</feature>
<evidence type="ECO:0000313" key="12">
    <source>
        <dbReference type="Proteomes" id="UP000318571"/>
    </source>
</evidence>
<feature type="binding site" evidence="7">
    <location>
        <begin position="712"/>
        <end position="716"/>
    </location>
    <ligand>
        <name>ATP</name>
        <dbReference type="ChEBI" id="CHEBI:30616"/>
    </ligand>
</feature>
<feature type="repeat" description="ANK" evidence="5">
    <location>
        <begin position="57"/>
        <end position="79"/>
    </location>
</feature>
<dbReference type="SMART" id="SM00248">
    <property type="entry name" value="ANK"/>
    <property type="match status" value="4"/>
</dbReference>
<gene>
    <name evidence="11" type="ORF">TCAL_09903</name>
</gene>
<comment type="caution">
    <text evidence="7">Lacks conserved residue(s) required for the propagation of feature annotation.</text>
</comment>
<dbReference type="Proteomes" id="UP000318571">
    <property type="component" value="Chromosome 6"/>
</dbReference>
<evidence type="ECO:0000259" key="9">
    <source>
        <dbReference type="PROSITE" id="PS51509"/>
    </source>
</evidence>
<keyword evidence="1 7" id="KW-0808">Transferase</keyword>
<dbReference type="Pfam" id="PF02807">
    <property type="entry name" value="ATP-gua_PtransN"/>
    <property type="match status" value="1"/>
</dbReference>
<keyword evidence="12" id="KW-1185">Reference proteome</keyword>
<dbReference type="SUPFAM" id="SSF48403">
    <property type="entry name" value="Ankyrin repeat"/>
    <property type="match status" value="1"/>
</dbReference>
<dbReference type="PANTHER" id="PTHR24172:SF4">
    <property type="entry name" value="ANK_REP_REGION DOMAIN-CONTAINING PROTEIN"/>
    <property type="match status" value="1"/>
</dbReference>
<comment type="similarity">
    <text evidence="6">Belongs to the ATP:guanido phosphotransferase family.</text>
</comment>
<feature type="binding site" evidence="7">
    <location>
        <begin position="739"/>
        <end position="744"/>
    </location>
    <ligand>
        <name>ATP</name>
        <dbReference type="ChEBI" id="CHEBI:30616"/>
    </ligand>
</feature>
<feature type="domain" description="Phosphagen kinase N-terminal" evidence="9">
    <location>
        <begin position="442"/>
        <end position="524"/>
    </location>
</feature>
<dbReference type="PROSITE" id="PS50297">
    <property type="entry name" value="ANK_REP_REGION"/>
    <property type="match status" value="1"/>
</dbReference>
<feature type="domain" description="Phosphagen kinase C-terminal" evidence="10">
    <location>
        <begin position="550"/>
        <end position="781"/>
    </location>
</feature>
<dbReference type="AlphaFoldDB" id="A0A553PNM9"/>
<accession>A0A553PNM9</accession>
<dbReference type="Pfam" id="PF00217">
    <property type="entry name" value="ATP-gua_Ptrans"/>
    <property type="match status" value="1"/>
</dbReference>
<keyword evidence="3 7" id="KW-0418">Kinase</keyword>
<keyword evidence="5" id="KW-0040">ANK repeat</keyword>
<evidence type="ECO:0000256" key="3">
    <source>
        <dbReference type="ARBA" id="ARBA00022777"/>
    </source>
</evidence>
<sequence length="783" mass="89753">MKGRTAWNEEMRHFLQTVPNIMATIDEFHNISTQGDVEQLERLVSSDRKLIGSRDRLGRTALHKAAQAGQVEVVEKLLNGDLSSAEDLARAKDKDLRTAAHYAARCDNAEARDKIFEILAKTGTNISALDSAGKNPEFYKENDFISSKPKPEENPDEEDPETEVKGLIEVNNFKDNGHPPESENPKTGYGVSDEEIERAVKDTDWEKMVELVLNGEGDRLMELNSEDEEVQEFLDNIRAFQEKILLINKAVESGSLRDLQNHLDRKKFALARDRSTGINFLQKAIILGHVDIVRYLASNFPKMLPLVDLEGRTSLHYASTVKDDGHLYKLLESCGSDEKAEDKHGHSPRFYLKNTDKLSLKTLQSNVERATFHSDPPQISLNEGLKSNAAKAKNWMGHLAHEIKSKGLQVNQINSFDEAYESSEYEEDGSKEDQVDNETLQRLTTAYRRLLWARDSQSLLKRFLTPKVYNRLQKRVSTEGGTLLDVVHSGAEILDTTIGVLAPDRDSYKVFWPLFKPIIASIHHVHEPNLHQPKLAWADAKKFGDLGSKLVHQVEFVAVRSLSEYPFGPILRAEEYREMEKDLKRAFDRMDGEFEGKYHPIKNMTEETERHLKDIDAFFDNGSQLKKAGRLYEEWPIGRGIFIAKNLIIQINESEHLKIIVRELNDRFRDAYELFLDVLEFFEDECLRSKFAYDSKLGFVTLSPEWLGTGLRVTITVELKRIPEKDLEEICSRFYLEREPAEEPDLNVKFWNKRTFGISENQLISDVFNGVKRIIEREIETTK</sequence>
<evidence type="ECO:0000256" key="5">
    <source>
        <dbReference type="PROSITE-ProRule" id="PRU00023"/>
    </source>
</evidence>
<dbReference type="STRING" id="6832.A0A553PNM9"/>
<dbReference type="InterPro" id="IPR022413">
    <property type="entry name" value="ATP-guanido_PTrfase_N"/>
</dbReference>
<dbReference type="PROSITE" id="PS51510">
    <property type="entry name" value="PHOSPHAGEN_KINASE_C"/>
    <property type="match status" value="1"/>
</dbReference>